<proteinExistence type="predicted"/>
<sequence>MSDVAFVATYGGPAFYSQQPQAQPQMVYVQKPPEKETSSCCLPFALLVALGSAVAHAGVVKSQSVAAICK</sequence>
<accession>A0A9P5ZRJ7</accession>
<name>A0A9P5ZRJ7_PLEER</name>
<evidence type="ECO:0000313" key="2">
    <source>
        <dbReference type="Proteomes" id="UP000807025"/>
    </source>
</evidence>
<comment type="caution">
    <text evidence="1">The sequence shown here is derived from an EMBL/GenBank/DDBJ whole genome shotgun (WGS) entry which is preliminary data.</text>
</comment>
<organism evidence="1 2">
    <name type="scientific">Pleurotus eryngii</name>
    <name type="common">Boletus of the steppes</name>
    <dbReference type="NCBI Taxonomy" id="5323"/>
    <lineage>
        <taxon>Eukaryota</taxon>
        <taxon>Fungi</taxon>
        <taxon>Dikarya</taxon>
        <taxon>Basidiomycota</taxon>
        <taxon>Agaricomycotina</taxon>
        <taxon>Agaricomycetes</taxon>
        <taxon>Agaricomycetidae</taxon>
        <taxon>Agaricales</taxon>
        <taxon>Pleurotineae</taxon>
        <taxon>Pleurotaceae</taxon>
        <taxon>Pleurotus</taxon>
    </lineage>
</organism>
<dbReference type="Proteomes" id="UP000807025">
    <property type="component" value="Unassembled WGS sequence"/>
</dbReference>
<dbReference type="AlphaFoldDB" id="A0A9P5ZRJ7"/>
<gene>
    <name evidence="1" type="ORF">BDN71DRAFT_1509062</name>
</gene>
<evidence type="ECO:0000313" key="1">
    <source>
        <dbReference type="EMBL" id="KAF9492963.1"/>
    </source>
</evidence>
<dbReference type="EMBL" id="MU154593">
    <property type="protein sequence ID" value="KAF9492963.1"/>
    <property type="molecule type" value="Genomic_DNA"/>
</dbReference>
<protein>
    <submittedName>
        <fullName evidence="1">Uncharacterized protein</fullName>
    </submittedName>
</protein>
<keyword evidence="2" id="KW-1185">Reference proteome</keyword>
<reference evidence="1" key="1">
    <citation type="submission" date="2020-11" db="EMBL/GenBank/DDBJ databases">
        <authorList>
            <consortium name="DOE Joint Genome Institute"/>
            <person name="Ahrendt S."/>
            <person name="Riley R."/>
            <person name="Andreopoulos W."/>
            <person name="Labutti K."/>
            <person name="Pangilinan J."/>
            <person name="Ruiz-Duenas F.J."/>
            <person name="Barrasa J.M."/>
            <person name="Sanchez-Garcia M."/>
            <person name="Camarero S."/>
            <person name="Miyauchi S."/>
            <person name="Serrano A."/>
            <person name="Linde D."/>
            <person name="Babiker R."/>
            <person name="Drula E."/>
            <person name="Ayuso-Fernandez I."/>
            <person name="Pacheco R."/>
            <person name="Padilla G."/>
            <person name="Ferreira P."/>
            <person name="Barriuso J."/>
            <person name="Kellner H."/>
            <person name="Castanera R."/>
            <person name="Alfaro M."/>
            <person name="Ramirez L."/>
            <person name="Pisabarro A.G."/>
            <person name="Kuo A."/>
            <person name="Tritt A."/>
            <person name="Lipzen A."/>
            <person name="He G."/>
            <person name="Yan M."/>
            <person name="Ng V."/>
            <person name="Cullen D."/>
            <person name="Martin F."/>
            <person name="Rosso M.-N."/>
            <person name="Henrissat B."/>
            <person name="Hibbett D."/>
            <person name="Martinez A.T."/>
            <person name="Grigoriev I.V."/>
        </authorList>
    </citation>
    <scope>NUCLEOTIDE SEQUENCE</scope>
    <source>
        <strain evidence="1">ATCC 90797</strain>
    </source>
</reference>